<dbReference type="OrthoDB" id="5293819at2"/>
<keyword evidence="2" id="KW-0830">Ubiquinone</keyword>
<sequence>MASFQQAKISPHLWFDQEALEAAEFYTQVFDNSKIVNHTQIEDTPSGSVDVVNFELFGQPFTAISAGPFFTFNESISFVIHCDDQAEIDRYWAALSQDGGEPGQCGWLKDKYGLSWQIVPRSMAAMMRSHDPVKLARLTQCFLTMTKLEIAVLESAFNGESSGE</sequence>
<protein>
    <submittedName>
        <fullName evidence="2">3-demethylubiquinone-9 3-methyltransferase</fullName>
    </submittedName>
</protein>
<dbReference type="RefSeq" id="WP_046220167.1">
    <property type="nucleotide sequence ID" value="NZ_JWYV01000005.1"/>
</dbReference>
<dbReference type="Gene3D" id="3.10.180.10">
    <property type="entry name" value="2,3-Dihydroxybiphenyl 1,2-Dioxygenase, domain 1"/>
    <property type="match status" value="1"/>
</dbReference>
<evidence type="ECO:0000259" key="1">
    <source>
        <dbReference type="Pfam" id="PF06983"/>
    </source>
</evidence>
<keyword evidence="3" id="KW-1185">Reference proteome</keyword>
<keyword evidence="2" id="KW-0808">Transferase</keyword>
<name>A0A0F5VFJ2_9GAMM</name>
<proteinExistence type="predicted"/>
<evidence type="ECO:0000313" key="3">
    <source>
        <dbReference type="Proteomes" id="UP000033633"/>
    </source>
</evidence>
<dbReference type="PIRSF" id="PIRSF021700">
    <property type="entry name" value="3_dmu_93_MTrfase"/>
    <property type="match status" value="1"/>
</dbReference>
<gene>
    <name evidence="2" type="ORF">KY46_08230</name>
</gene>
<dbReference type="PANTHER" id="PTHR33990:SF2">
    <property type="entry name" value="PHNB-LIKE DOMAIN-CONTAINING PROTEIN"/>
    <property type="match status" value="1"/>
</dbReference>
<dbReference type="InterPro" id="IPR009725">
    <property type="entry name" value="3_dmu_93_MTrfase"/>
</dbReference>
<feature type="domain" description="PhnB-like" evidence="1">
    <location>
        <begin position="8"/>
        <end position="119"/>
    </location>
</feature>
<dbReference type="STRING" id="265726.KY46_08230"/>
<dbReference type="EMBL" id="JWYV01000005">
    <property type="protein sequence ID" value="KKD00245.1"/>
    <property type="molecule type" value="Genomic_DNA"/>
</dbReference>
<dbReference type="GO" id="GO:0032259">
    <property type="term" value="P:methylation"/>
    <property type="evidence" value="ECO:0007669"/>
    <property type="project" value="UniProtKB-KW"/>
</dbReference>
<keyword evidence="2" id="KW-0489">Methyltransferase</keyword>
<dbReference type="SUPFAM" id="SSF54593">
    <property type="entry name" value="Glyoxalase/Bleomycin resistance protein/Dihydroxybiphenyl dioxygenase"/>
    <property type="match status" value="1"/>
</dbReference>
<dbReference type="CDD" id="cd06588">
    <property type="entry name" value="PhnB_like"/>
    <property type="match status" value="1"/>
</dbReference>
<dbReference type="Pfam" id="PF06983">
    <property type="entry name" value="3-dmu-9_3-mt"/>
    <property type="match status" value="1"/>
</dbReference>
<dbReference type="AlphaFoldDB" id="A0A0F5VFJ2"/>
<comment type="caution">
    <text evidence="2">The sequence shown here is derived from an EMBL/GenBank/DDBJ whole genome shotgun (WGS) entry which is preliminary data.</text>
</comment>
<organism evidence="2 3">
    <name type="scientific">Photobacterium halotolerans</name>
    <dbReference type="NCBI Taxonomy" id="265726"/>
    <lineage>
        <taxon>Bacteria</taxon>
        <taxon>Pseudomonadati</taxon>
        <taxon>Pseudomonadota</taxon>
        <taxon>Gammaproteobacteria</taxon>
        <taxon>Vibrionales</taxon>
        <taxon>Vibrionaceae</taxon>
        <taxon>Photobacterium</taxon>
    </lineage>
</organism>
<dbReference type="Proteomes" id="UP000033633">
    <property type="component" value="Unassembled WGS sequence"/>
</dbReference>
<dbReference type="GO" id="GO:0008168">
    <property type="term" value="F:methyltransferase activity"/>
    <property type="evidence" value="ECO:0007669"/>
    <property type="project" value="UniProtKB-KW"/>
</dbReference>
<dbReference type="PANTHER" id="PTHR33990">
    <property type="entry name" value="PROTEIN YJDN-RELATED"/>
    <property type="match status" value="1"/>
</dbReference>
<dbReference type="PATRIC" id="fig|265726.11.peg.3776"/>
<reference evidence="2 3" key="1">
    <citation type="submission" date="2014-12" db="EMBL/GenBank/DDBJ databases">
        <title>Mercury Reductase activity and rhizosphere competence traits in the genome of root associated Photobacterium halotolerans MELD1.</title>
        <authorList>
            <person name="Mathew D.C."/>
            <person name="Huang C.-C."/>
        </authorList>
    </citation>
    <scope>NUCLEOTIDE SEQUENCE [LARGE SCALE GENOMIC DNA]</scope>
    <source>
        <strain evidence="2 3">MELD1</strain>
    </source>
</reference>
<accession>A0A0F5VFJ2</accession>
<dbReference type="InterPro" id="IPR029068">
    <property type="entry name" value="Glyas_Bleomycin-R_OHBP_Dase"/>
</dbReference>
<evidence type="ECO:0000313" key="2">
    <source>
        <dbReference type="EMBL" id="KKD00245.1"/>
    </source>
</evidence>
<dbReference type="InterPro" id="IPR028973">
    <property type="entry name" value="PhnB-like"/>
</dbReference>